<evidence type="ECO:0000256" key="2">
    <source>
        <dbReference type="ARBA" id="ARBA00022857"/>
    </source>
</evidence>
<dbReference type="Pfam" id="PF05368">
    <property type="entry name" value="NmrA"/>
    <property type="match status" value="1"/>
</dbReference>
<dbReference type="Proteomes" id="UP000242875">
    <property type="component" value="Unassembled WGS sequence"/>
</dbReference>
<proteinExistence type="inferred from homology"/>
<dbReference type="EMBL" id="MVBO01000051">
    <property type="protein sequence ID" value="OZJ04156.1"/>
    <property type="molecule type" value="Genomic_DNA"/>
</dbReference>
<dbReference type="SUPFAM" id="SSF51735">
    <property type="entry name" value="NAD(P)-binding Rossmann-fold domains"/>
    <property type="match status" value="1"/>
</dbReference>
<sequence length="299" mass="33246">MGATGNQGGAVARALLSSGGFNVNALSRKTNSEVMDKLVKQGATPVQADPADKDSLVKAFQGCDYAFLMTTGQEQDEFGTGKAAVDACIEAAVKYILWSTLDNTSKMSGGRIVIPFYDNKAKVQDYIQTTKIAATFVHPGCFISNFIDFHWLRPADKPNTLIFAPPIFKRGTKVLCSWIEKDMGQTALAAFSDFGKDDRWLGREVIVGSIFGTFGDAVKVIERDTGVTVEYAEMSRETCIKFMPSDVISLFEFHQEFTEREGVQYPDPFLVEKKVLPTWTWEDFVEEELKPALAKWQKQ</sequence>
<comment type="caution">
    <text evidence="5">The sequence shown here is derived from an EMBL/GenBank/DDBJ whole genome shotgun (WGS) entry which is preliminary data.</text>
</comment>
<evidence type="ECO:0000313" key="6">
    <source>
        <dbReference type="Proteomes" id="UP000242875"/>
    </source>
</evidence>
<evidence type="ECO:0000256" key="3">
    <source>
        <dbReference type="ARBA" id="ARBA00023002"/>
    </source>
</evidence>
<dbReference type="GO" id="GO:0016491">
    <property type="term" value="F:oxidoreductase activity"/>
    <property type="evidence" value="ECO:0007669"/>
    <property type="project" value="UniProtKB-KW"/>
</dbReference>
<evidence type="ECO:0000259" key="4">
    <source>
        <dbReference type="Pfam" id="PF05368"/>
    </source>
</evidence>
<dbReference type="OrthoDB" id="3358371at2759"/>
<evidence type="ECO:0000256" key="1">
    <source>
        <dbReference type="ARBA" id="ARBA00006328"/>
    </source>
</evidence>
<keyword evidence="2" id="KW-0521">NADP</keyword>
<dbReference type="InterPro" id="IPR008030">
    <property type="entry name" value="NmrA-like"/>
</dbReference>
<dbReference type="InterPro" id="IPR036291">
    <property type="entry name" value="NAD(P)-bd_dom_sf"/>
</dbReference>
<feature type="domain" description="NmrA-like" evidence="4">
    <location>
        <begin position="1"/>
        <end position="261"/>
    </location>
</feature>
<dbReference type="InterPro" id="IPR051164">
    <property type="entry name" value="NmrA-like_oxidored"/>
</dbReference>
<dbReference type="PANTHER" id="PTHR42748:SF30">
    <property type="entry name" value="NMRA-LIKE DOMAIN-CONTAINING PROTEIN"/>
    <property type="match status" value="1"/>
</dbReference>
<evidence type="ECO:0000313" key="5">
    <source>
        <dbReference type="EMBL" id="OZJ04156.1"/>
    </source>
</evidence>
<comment type="similarity">
    <text evidence="1">Belongs to the NmrA-type oxidoreductase family.</text>
</comment>
<accession>A0A261Y0P2</accession>
<dbReference type="PANTHER" id="PTHR42748">
    <property type="entry name" value="NITROGEN METABOLITE REPRESSION PROTEIN NMRA FAMILY MEMBER"/>
    <property type="match status" value="1"/>
</dbReference>
<name>A0A261Y0P2_9FUNG</name>
<dbReference type="GO" id="GO:0005634">
    <property type="term" value="C:nucleus"/>
    <property type="evidence" value="ECO:0007669"/>
    <property type="project" value="TreeGrafter"/>
</dbReference>
<keyword evidence="6" id="KW-1185">Reference proteome</keyword>
<keyword evidence="3" id="KW-0560">Oxidoreductase</keyword>
<reference evidence="5 6" key="1">
    <citation type="journal article" date="2017" name="Mycologia">
        <title>Bifiguratus adelaidae, gen. et sp. nov., a new member of Mucoromycotina in endophytic and soil-dwelling habitats.</title>
        <authorList>
            <person name="Torres-Cruz T.J."/>
            <person name="Billingsley Tobias T.L."/>
            <person name="Almatruk M."/>
            <person name="Hesse C."/>
            <person name="Kuske C.R."/>
            <person name="Desiro A."/>
            <person name="Benucci G.M."/>
            <person name="Bonito G."/>
            <person name="Stajich J.E."/>
            <person name="Dunlap C."/>
            <person name="Arnold A.E."/>
            <person name="Porras-Alfaro A."/>
        </authorList>
    </citation>
    <scope>NUCLEOTIDE SEQUENCE [LARGE SCALE GENOMIC DNA]</scope>
    <source>
        <strain evidence="5 6">AZ0501</strain>
    </source>
</reference>
<protein>
    <recommendedName>
        <fullName evidence="4">NmrA-like domain-containing protein</fullName>
    </recommendedName>
</protein>
<organism evidence="5 6">
    <name type="scientific">Bifiguratus adelaidae</name>
    <dbReference type="NCBI Taxonomy" id="1938954"/>
    <lineage>
        <taxon>Eukaryota</taxon>
        <taxon>Fungi</taxon>
        <taxon>Fungi incertae sedis</taxon>
        <taxon>Mucoromycota</taxon>
        <taxon>Mucoromycotina</taxon>
        <taxon>Endogonomycetes</taxon>
        <taxon>Endogonales</taxon>
        <taxon>Endogonales incertae sedis</taxon>
        <taxon>Bifiguratus</taxon>
    </lineage>
</organism>
<gene>
    <name evidence="5" type="ORF">BZG36_03107</name>
</gene>
<dbReference type="AlphaFoldDB" id="A0A261Y0P2"/>
<dbReference type="Gene3D" id="3.90.25.10">
    <property type="entry name" value="UDP-galactose 4-epimerase, domain 1"/>
    <property type="match status" value="1"/>
</dbReference>
<dbReference type="Gene3D" id="3.40.50.720">
    <property type="entry name" value="NAD(P)-binding Rossmann-like Domain"/>
    <property type="match status" value="1"/>
</dbReference>